<dbReference type="InterPro" id="IPR029058">
    <property type="entry name" value="AB_hydrolase_fold"/>
</dbReference>
<keyword evidence="3" id="KW-1133">Transmembrane helix</keyword>
<dbReference type="Gene3D" id="3.40.50.1820">
    <property type="entry name" value="alpha/beta hydrolase"/>
    <property type="match status" value="5"/>
</dbReference>
<dbReference type="GO" id="GO:0006508">
    <property type="term" value="P:proteolysis"/>
    <property type="evidence" value="ECO:0007669"/>
    <property type="project" value="UniProtKB-KW"/>
</dbReference>
<feature type="transmembrane region" description="Helical" evidence="3">
    <location>
        <begin position="2227"/>
        <end position="2244"/>
    </location>
</feature>
<keyword evidence="2" id="KW-0121">Carboxypeptidase</keyword>
<keyword evidence="2" id="KW-0645">Protease</keyword>
<evidence type="ECO:0000313" key="5">
    <source>
        <dbReference type="WBParaSite" id="SSTP_0001268400.1"/>
    </source>
</evidence>
<keyword evidence="2" id="KW-0732">Signal</keyword>
<keyword evidence="3" id="KW-0812">Transmembrane</keyword>
<proteinExistence type="inferred from homology"/>
<feature type="signal peptide" evidence="2">
    <location>
        <begin position="1"/>
        <end position="24"/>
    </location>
</feature>
<organism evidence="5">
    <name type="scientific">Strongyloides stercoralis</name>
    <name type="common">Threadworm</name>
    <dbReference type="NCBI Taxonomy" id="6248"/>
    <lineage>
        <taxon>Eukaryota</taxon>
        <taxon>Metazoa</taxon>
        <taxon>Ecdysozoa</taxon>
        <taxon>Nematoda</taxon>
        <taxon>Chromadorea</taxon>
        <taxon>Rhabditida</taxon>
        <taxon>Tylenchina</taxon>
        <taxon>Panagrolaimomorpha</taxon>
        <taxon>Strongyloidoidea</taxon>
        <taxon>Strongyloididae</taxon>
        <taxon>Strongyloides</taxon>
    </lineage>
</organism>
<comment type="similarity">
    <text evidence="1 2">Belongs to the peptidase S10 family.</text>
</comment>
<dbReference type="Proteomes" id="UP000035681">
    <property type="component" value="Unplaced"/>
</dbReference>
<dbReference type="PROSITE" id="PS00560">
    <property type="entry name" value="CARBOXYPEPT_SER_HIS"/>
    <property type="match status" value="4"/>
</dbReference>
<dbReference type="EC" id="3.4.16.-" evidence="2"/>
<reference evidence="5" key="1">
    <citation type="submission" date="2015-08" db="UniProtKB">
        <authorList>
            <consortium name="WormBaseParasite"/>
        </authorList>
    </citation>
    <scope>IDENTIFICATION</scope>
</reference>
<dbReference type="Gene3D" id="3.40.50.12670">
    <property type="match status" value="2"/>
</dbReference>
<dbReference type="SUPFAM" id="SSF53474">
    <property type="entry name" value="alpha/beta-Hydrolases"/>
    <property type="match status" value="4"/>
</dbReference>
<dbReference type="InterPro" id="IPR018202">
    <property type="entry name" value="Ser_caboxypep_ser_AS"/>
</dbReference>
<evidence type="ECO:0000313" key="4">
    <source>
        <dbReference type="Proteomes" id="UP000035681"/>
    </source>
</evidence>
<dbReference type="PANTHER" id="PTHR11802:SF480">
    <property type="entry name" value="CARBOXYPEPTIDASE"/>
    <property type="match status" value="1"/>
</dbReference>
<protein>
    <recommendedName>
        <fullName evidence="2">Carboxypeptidase</fullName>
        <ecNumber evidence="2">3.4.16.-</ecNumber>
    </recommendedName>
</protein>
<dbReference type="FunFam" id="3.40.50.1820:FF:000222">
    <property type="entry name" value="Carboxypeptidase"/>
    <property type="match status" value="4"/>
</dbReference>
<dbReference type="PANTHER" id="PTHR11802">
    <property type="entry name" value="SERINE PROTEASE FAMILY S10 SERINE CARBOXYPEPTIDASE"/>
    <property type="match status" value="1"/>
</dbReference>
<dbReference type="FunFam" id="3.40.50.12670:FF:000002">
    <property type="entry name" value="Carboxypeptidase"/>
    <property type="match status" value="3"/>
</dbReference>
<dbReference type="InterPro" id="IPR001563">
    <property type="entry name" value="Peptidase_S10"/>
</dbReference>
<evidence type="ECO:0000256" key="1">
    <source>
        <dbReference type="ARBA" id="ARBA00009431"/>
    </source>
</evidence>
<dbReference type="AlphaFoldDB" id="A0A0K0ETA6"/>
<sequence length="2245" mass="254483">MSQLRNLALLAFLFIGSILPSKWDDEIKNLPGLTFEINFKQFSGYLSTSSNSFMHYWLVESQSNPLKDPLILWLNGGPGCSSLGGSFEENGFAFPNPDGSTLFENVFSWNKLGNIVYLESPRDVGFSYGTGNYTWSDDQTAQDNVDSIVQFLKRFPEYNGRDFYITGESYGGVYLPTLGLKIIKLIQSKELNLNLKGIVIGNGILSQKHQANSYINLNYIRGTLEFSEYTILSQCCNSSEPLYKCNFYSYLNIDPYGNLTPKNYTDNAKQNCANLIYNYSVVYLWAYDPGNTYPPSRVPGVFLNDAYNNYLVCYNEQIVSNGTKKVDTNHLSLWRRYLLQNTQRKFDADPISYSESKHFIDQLSLYNTMSTDNLGGFPCFASDAKAVYLNRKDVQNAIHVNIKETQAGTWTDCSASFSKYQVQYPDMTPIFKQIIDTKYPVNIMLYNGDVDSVCNFLGDQWFMEELASNTGMAVQTKYSSWNYTQSPGVIPKVGGYYKQFTLNGQHFDLVTVKGAGHFVPRDRPGPILQTLSNFIKNVDYNTPLNISITPKSLLLQYQQPISKEKTRKQKDQIVNLPGVTVNINYNQYSGYLKGIKGNYLHYWFVESKNDPDRSPLVLWLNGGPGCSSVSGLLTELGPLHVNPDGKTLFDNVYSWNTKANILFLEAPRNVGFSWQNKTENNGTLYDDDLTVEDNYLALKDFYSIYPEYAGRPFYVAAESYGGIYGPTLTARLIKGIQSKDFPACNLQGMSIGNGELSNIKSISSTIANLYFHGIIGVEDWSALRKCCPEKTYQELAFCDFSKFITYDKDGNPVSKINGDDCGERVAKYAFWNWYNSDKLDVYNIYQDCYQQKGVIFGSRKKIKNARRLREQYLSQSANGQNVYQKNPNPNVNDYSSDPLGGFACWASTAATTYLNTPDVRDALHIPSYVPKWDECNMDINENYQSQHNDTSSVFQQMIDSNYPLRILIYNGDVDTACDFLADQWFIEELAEKNKYNVSVKRDAWWFRQQIAGYWKQFQGGKITIDQITVKGAGHLVPLDRPGPSLQMINNFLQNRNYSHGIEFNLAEGNLLPQYSIEQQISIAANYPKTKKYRAIRQMDKLLNKKDKKVVQPKSFRQYNKPIFNNKLASLVTSWPGITFTPTFKTYSGYLSAKSENDVSLTAPDEIFLHYMLTEHQTDPLNAPLIVWFNGGPGCSSMDGAFTELSPFRASPDGSLVYENPYAWNRLGNILFLESPRGVGFSYSTDGNMNAPYNDTKTAQHNVAALISFFQTFPEYKNRPFFITGESYGGVYVPTLTDALIKRIQSDNINYINFQGVAIGNGELAEIMQVNSAVDLLYFRGIYGLDEFKAISSCCPPDPSGNSTEICDFTKYIYLDIYGNAQPKPSNDPAFQKCANLVVELGFNLVWMTANDVYNTYQDCYASDTNNQYSKSNNIGGKALFGKSNFQSIKTRYSIGSQPLTNNYTFIDQRSVQNLQSTDAINGFYCHDGSAIYLNRLDVKKALHVDETITWESCNDYMNAHYVQMHNDTTSVFNSIIASQYPLRFLIYNGDVDMACEFLGDQWFVRNLVKINNGQMTSPRAPWTFNYPTFYPRIAGFTTSFKIQRITIDQATVKGAGHFVPEDRSQQMLQLLTNFVKNTGNFSIANPMAKTQPLLPNVAPKQVSTISRKDADKIYNLPGLTYTLNFNQYSGYLNSAKGDYLHYWFIESQGQPSQDPVILWLTGGPGCSSLGSLLTEIGAFHINSDGKTLFENVYSWNKFTNILFLESPREVGFSYHNTTENPSNNIDDYQTAVENANALMDFFNNVFPEYKNNDFYITGESYAGVYIPVLSLELLNRKLGTNGFAKTMDWLNFKGFSIGNGELSEYMDVRTSPDVLYFHGLLGKSEYDAIQSCCPKSQLAQGSCHYDELVQWDSNGNLLPLNSSDPTSVLCARLINDIAGYRKWTVVNDVYNMYQNCYEQTVPSFGSAAFMENKNNVRRRGRIMASLQNKKINAQALFINQLSKINYASTDAQGGFQCYMSNGMESYLNQVHVRDAIHIPDYVQKFQFCSDTLNYTSLMKYYSLKNTFKSMMALNYPLRTLIYNGDVDLACGMMESQFFVEDLYNDVKNVYQSNHSTRKEWTYQYSSSYYPTLAGYQKSYKMTPNFSLDLLTVKGGSHFVPTSRPAQALQMIYNFISNTGDYSLSSGIDITRQPLLPQYQPQQTVTVTMKQGTTTTPTPTTTKSSPKITLNIVLLIMSFWFLYFSR</sequence>
<evidence type="ECO:0000256" key="2">
    <source>
        <dbReference type="RuleBase" id="RU361156"/>
    </source>
</evidence>
<dbReference type="WBParaSite" id="SSTP_0001268400.1">
    <property type="protein sequence ID" value="SSTP_0001268400.1"/>
    <property type="gene ID" value="SSTP_0001268400"/>
</dbReference>
<dbReference type="InterPro" id="IPR033124">
    <property type="entry name" value="Ser_caboxypep_his_AS"/>
</dbReference>
<dbReference type="GO" id="GO:0004185">
    <property type="term" value="F:serine-type carboxypeptidase activity"/>
    <property type="evidence" value="ECO:0007669"/>
    <property type="project" value="UniProtKB-UniRule"/>
</dbReference>
<accession>A0A0K0ETA6</accession>
<feature type="chain" id="PRO_5005120664" description="Carboxypeptidase" evidence="2">
    <location>
        <begin position="25"/>
        <end position="2245"/>
    </location>
</feature>
<dbReference type="WBParaSite" id="TCONS_00000343.p1">
    <property type="protein sequence ID" value="TCONS_00000343.p1"/>
    <property type="gene ID" value="XLOC_000352"/>
</dbReference>
<dbReference type="STRING" id="6248.A0A0K0ETA6"/>
<dbReference type="PROSITE" id="PS00131">
    <property type="entry name" value="CARBOXYPEPT_SER_SER"/>
    <property type="match status" value="4"/>
</dbReference>
<keyword evidence="3" id="KW-0472">Membrane</keyword>
<name>A0A0K0ETA6_STRER</name>
<keyword evidence="2" id="KW-0378">Hydrolase</keyword>
<evidence type="ECO:0000256" key="3">
    <source>
        <dbReference type="SAM" id="Phobius"/>
    </source>
</evidence>
<dbReference type="Pfam" id="PF00450">
    <property type="entry name" value="Peptidase_S10"/>
    <property type="match status" value="4"/>
</dbReference>
<keyword evidence="4" id="KW-1185">Reference proteome</keyword>
<dbReference type="PRINTS" id="PR00724">
    <property type="entry name" value="CRBOXYPTASEC"/>
</dbReference>